<dbReference type="AlphaFoldDB" id="A0A239MIN6"/>
<evidence type="ECO:0000313" key="2">
    <source>
        <dbReference type="Proteomes" id="UP000198318"/>
    </source>
</evidence>
<reference evidence="1 2" key="1">
    <citation type="submission" date="2017-06" db="EMBL/GenBank/DDBJ databases">
        <authorList>
            <person name="Kim H.J."/>
            <person name="Triplett B.A."/>
        </authorList>
    </citation>
    <scope>NUCLEOTIDE SEQUENCE [LARGE SCALE GENOMIC DNA]</scope>
    <source>
        <strain evidence="1 2">DSM 44715</strain>
    </source>
</reference>
<sequence length="174" mass="18479">MTPGTVVLLHAPHATAASWGDLPEMLRSYGLDVVAPDVPDETGPRYIARVSLIITATAPTPPLALVAHGAAGPLLPGIALAQRAAHRPVAGYVFVDADLPRRGQHDHADPSNDLPLAPDWPEAPCGYLQTHSDRTASPNHAEALREAHLRGWRTTTPEPPTTVAQSLSELITEL</sequence>
<dbReference type="InterPro" id="IPR029058">
    <property type="entry name" value="AB_hydrolase_fold"/>
</dbReference>
<evidence type="ECO:0008006" key="3">
    <source>
        <dbReference type="Google" id="ProtNLM"/>
    </source>
</evidence>
<dbReference type="OrthoDB" id="5192809at2"/>
<name>A0A239MIN6_9ACTN</name>
<dbReference type="SUPFAM" id="SSF53474">
    <property type="entry name" value="alpha/beta-Hydrolases"/>
    <property type="match status" value="1"/>
</dbReference>
<dbReference type="Gene3D" id="3.40.50.1820">
    <property type="entry name" value="alpha/beta hydrolase"/>
    <property type="match status" value="1"/>
</dbReference>
<accession>A0A239MIN6</accession>
<proteinExistence type="predicted"/>
<dbReference type="EMBL" id="FZOR01000028">
    <property type="protein sequence ID" value="SNT41964.1"/>
    <property type="molecule type" value="Genomic_DNA"/>
</dbReference>
<dbReference type="RefSeq" id="WP_089328724.1">
    <property type="nucleotide sequence ID" value="NZ_FZOR01000028.1"/>
</dbReference>
<organism evidence="1 2">
    <name type="scientific">Actinomadura meyerae</name>
    <dbReference type="NCBI Taxonomy" id="240840"/>
    <lineage>
        <taxon>Bacteria</taxon>
        <taxon>Bacillati</taxon>
        <taxon>Actinomycetota</taxon>
        <taxon>Actinomycetes</taxon>
        <taxon>Streptosporangiales</taxon>
        <taxon>Thermomonosporaceae</taxon>
        <taxon>Actinomadura</taxon>
    </lineage>
</organism>
<keyword evidence="2" id="KW-1185">Reference proteome</keyword>
<protein>
    <recommendedName>
        <fullName evidence="3">Alpha/beta hydrolase family protein</fullName>
    </recommendedName>
</protein>
<gene>
    <name evidence="1" type="ORF">SAMN05443665_102864</name>
</gene>
<dbReference type="Proteomes" id="UP000198318">
    <property type="component" value="Unassembled WGS sequence"/>
</dbReference>
<evidence type="ECO:0000313" key="1">
    <source>
        <dbReference type="EMBL" id="SNT41964.1"/>
    </source>
</evidence>